<dbReference type="InterPro" id="IPR038330">
    <property type="entry name" value="TspO/MBR-related_sf"/>
</dbReference>
<feature type="transmembrane region" description="Helical" evidence="6">
    <location>
        <begin position="7"/>
        <end position="26"/>
    </location>
</feature>
<comment type="similarity">
    <text evidence="2">Belongs to the TspO/BZRP family.</text>
</comment>
<accession>A0A9X2AHY9</accession>
<proteinExistence type="inferred from homology"/>
<gene>
    <name evidence="7" type="ORF">MC378_00235</name>
</gene>
<dbReference type="AlphaFoldDB" id="A0A9X2AHY9"/>
<name>A0A9X2AHY9_9FLAO</name>
<organism evidence="7 8">
    <name type="scientific">Polaribacter marinus</name>
    <dbReference type="NCBI Taxonomy" id="2916838"/>
    <lineage>
        <taxon>Bacteria</taxon>
        <taxon>Pseudomonadati</taxon>
        <taxon>Bacteroidota</taxon>
        <taxon>Flavobacteriia</taxon>
        <taxon>Flavobacteriales</taxon>
        <taxon>Flavobacteriaceae</taxon>
    </lineage>
</organism>
<reference evidence="7" key="1">
    <citation type="submission" date="2022-02" db="EMBL/GenBank/DDBJ databases">
        <title>Polaribacter sp. MSW13, isolated from seawater.</title>
        <authorList>
            <person name="Kristyanto S."/>
            <person name="Jung J."/>
            <person name="Jeon C.O."/>
        </authorList>
    </citation>
    <scope>NUCLEOTIDE SEQUENCE</scope>
    <source>
        <strain evidence="7">MSW13</strain>
    </source>
</reference>
<dbReference type="PIRSF" id="PIRSF005859">
    <property type="entry name" value="PBR"/>
    <property type="match status" value="1"/>
</dbReference>
<evidence type="ECO:0000256" key="5">
    <source>
        <dbReference type="ARBA" id="ARBA00023136"/>
    </source>
</evidence>
<feature type="transmembrane region" description="Helical" evidence="6">
    <location>
        <begin position="133"/>
        <end position="153"/>
    </location>
</feature>
<keyword evidence="8" id="KW-1185">Reference proteome</keyword>
<dbReference type="Pfam" id="PF03073">
    <property type="entry name" value="TspO_MBR"/>
    <property type="match status" value="1"/>
</dbReference>
<evidence type="ECO:0000313" key="7">
    <source>
        <dbReference type="EMBL" id="MCI2227577.1"/>
    </source>
</evidence>
<feature type="transmembrane region" description="Helical" evidence="6">
    <location>
        <begin position="101"/>
        <end position="121"/>
    </location>
</feature>
<dbReference type="GO" id="GO:0033013">
    <property type="term" value="P:tetrapyrrole metabolic process"/>
    <property type="evidence" value="ECO:0007669"/>
    <property type="project" value="UniProtKB-ARBA"/>
</dbReference>
<comment type="subcellular location">
    <subcellularLocation>
        <location evidence="1">Membrane</location>
        <topology evidence="1">Multi-pass membrane protein</topology>
    </subcellularLocation>
</comment>
<keyword evidence="5 6" id="KW-0472">Membrane</keyword>
<evidence type="ECO:0000256" key="6">
    <source>
        <dbReference type="SAM" id="Phobius"/>
    </source>
</evidence>
<protein>
    <submittedName>
        <fullName evidence="7">Tryptophan-rich sensory protein</fullName>
    </submittedName>
</protein>
<dbReference type="PANTHER" id="PTHR10057:SF0">
    <property type="entry name" value="TRANSLOCATOR PROTEIN"/>
    <property type="match status" value="1"/>
</dbReference>
<evidence type="ECO:0000256" key="3">
    <source>
        <dbReference type="ARBA" id="ARBA00022692"/>
    </source>
</evidence>
<evidence type="ECO:0000256" key="1">
    <source>
        <dbReference type="ARBA" id="ARBA00004141"/>
    </source>
</evidence>
<dbReference type="FunFam" id="1.20.1260.100:FF:000001">
    <property type="entry name" value="translocator protein 2"/>
    <property type="match status" value="1"/>
</dbReference>
<comment type="caution">
    <text evidence="7">The sequence shown here is derived from an EMBL/GenBank/DDBJ whole genome shotgun (WGS) entry which is preliminary data.</text>
</comment>
<dbReference type="Proteomes" id="UP001139369">
    <property type="component" value="Unassembled WGS sequence"/>
</dbReference>
<dbReference type="InterPro" id="IPR004307">
    <property type="entry name" value="TspO_MBR"/>
</dbReference>
<keyword evidence="3 6" id="KW-0812">Transmembrane</keyword>
<dbReference type="CDD" id="cd15904">
    <property type="entry name" value="TSPO_MBR"/>
    <property type="match status" value="1"/>
</dbReference>
<dbReference type="PANTHER" id="PTHR10057">
    <property type="entry name" value="PERIPHERAL-TYPE BENZODIAZEPINE RECEPTOR"/>
    <property type="match status" value="1"/>
</dbReference>
<evidence type="ECO:0000256" key="4">
    <source>
        <dbReference type="ARBA" id="ARBA00022989"/>
    </source>
</evidence>
<dbReference type="EMBL" id="JAKQYM010000001">
    <property type="protein sequence ID" value="MCI2227577.1"/>
    <property type="molecule type" value="Genomic_DNA"/>
</dbReference>
<dbReference type="RefSeq" id="WP_242176705.1">
    <property type="nucleotide sequence ID" value="NZ_JAKQYM010000001.1"/>
</dbReference>
<feature type="transmembrane region" description="Helical" evidence="6">
    <location>
        <begin position="77"/>
        <end position="95"/>
    </location>
</feature>
<keyword evidence="4 6" id="KW-1133">Transmembrane helix</keyword>
<evidence type="ECO:0000256" key="2">
    <source>
        <dbReference type="ARBA" id="ARBA00007524"/>
    </source>
</evidence>
<evidence type="ECO:0000313" key="8">
    <source>
        <dbReference type="Proteomes" id="UP001139369"/>
    </source>
</evidence>
<dbReference type="Gene3D" id="1.20.1260.100">
    <property type="entry name" value="TspO/MBR protein"/>
    <property type="match status" value="1"/>
</dbReference>
<dbReference type="GO" id="GO:0016020">
    <property type="term" value="C:membrane"/>
    <property type="evidence" value="ECO:0007669"/>
    <property type="project" value="UniProtKB-SubCell"/>
</dbReference>
<sequence>MKPLLKLIILFLFINFGSLALGSFLMNNGPLTEWYTSLNKAPWTPPGWFFGVAWTTIMICFSIYLGHLFIKDKRKKLLAIVFFIQSILNISWNYIFFNQHLVFFGLIVIVILSLIIFYYFFKLSKNVGNYRYLILPYMIWLCIATSLNLYFLIYN</sequence>
<feature type="transmembrane region" description="Helical" evidence="6">
    <location>
        <begin position="46"/>
        <end position="65"/>
    </location>
</feature>